<dbReference type="InterPro" id="IPR036249">
    <property type="entry name" value="Thioredoxin-like_sf"/>
</dbReference>
<comment type="similarity">
    <text evidence="1">Belongs to the thioredoxin family. DsbA subfamily.</text>
</comment>
<keyword evidence="2" id="KW-0732">Signal</keyword>
<dbReference type="InterPro" id="IPR012336">
    <property type="entry name" value="Thioredoxin-like_fold"/>
</dbReference>
<dbReference type="Proteomes" id="UP000176917">
    <property type="component" value="Unassembled WGS sequence"/>
</dbReference>
<evidence type="ECO:0000313" key="8">
    <source>
        <dbReference type="Proteomes" id="UP000176917"/>
    </source>
</evidence>
<dbReference type="InterPro" id="IPR013766">
    <property type="entry name" value="Thioredoxin_domain"/>
</dbReference>
<comment type="caution">
    <text evidence="7">The sequence shown here is derived from an EMBL/GenBank/DDBJ whole genome shotgun (WGS) entry which is preliminary data.</text>
</comment>
<keyword evidence="3" id="KW-0560">Oxidoreductase</keyword>
<protein>
    <recommendedName>
        <fullName evidence="6">Thioredoxin domain-containing protein</fullName>
    </recommendedName>
</protein>
<evidence type="ECO:0000313" key="7">
    <source>
        <dbReference type="EMBL" id="OHA72821.1"/>
    </source>
</evidence>
<reference evidence="7 8" key="1">
    <citation type="journal article" date="2016" name="Nat. Commun.">
        <title>Thousands of microbial genomes shed light on interconnected biogeochemical processes in an aquifer system.</title>
        <authorList>
            <person name="Anantharaman K."/>
            <person name="Brown C.T."/>
            <person name="Hug L.A."/>
            <person name="Sharon I."/>
            <person name="Castelle C.J."/>
            <person name="Probst A.J."/>
            <person name="Thomas B.C."/>
            <person name="Singh A."/>
            <person name="Wilkins M.J."/>
            <person name="Karaoz U."/>
            <person name="Brodie E.L."/>
            <person name="Williams K.H."/>
            <person name="Hubbard S.S."/>
            <person name="Banfield J.F."/>
        </authorList>
    </citation>
    <scope>NUCLEOTIDE SEQUENCE [LARGE SCALE GENOMIC DNA]</scope>
</reference>
<dbReference type="PANTHER" id="PTHR13887:SF14">
    <property type="entry name" value="DISULFIDE BOND FORMATION PROTEIN D"/>
    <property type="match status" value="1"/>
</dbReference>
<evidence type="ECO:0000256" key="5">
    <source>
        <dbReference type="ARBA" id="ARBA00023284"/>
    </source>
</evidence>
<dbReference type="Pfam" id="PF13462">
    <property type="entry name" value="Thioredoxin_4"/>
    <property type="match status" value="1"/>
</dbReference>
<dbReference type="AlphaFoldDB" id="A0A1G2RLB8"/>
<keyword evidence="4" id="KW-1015">Disulfide bond</keyword>
<dbReference type="STRING" id="1802461.A3B24_02835"/>
<name>A0A1G2RLB8_9BACT</name>
<dbReference type="GO" id="GO:0016491">
    <property type="term" value="F:oxidoreductase activity"/>
    <property type="evidence" value="ECO:0007669"/>
    <property type="project" value="UniProtKB-KW"/>
</dbReference>
<dbReference type="SUPFAM" id="SSF52833">
    <property type="entry name" value="Thioredoxin-like"/>
    <property type="match status" value="1"/>
</dbReference>
<gene>
    <name evidence="7" type="ORF">A3B24_02835</name>
</gene>
<keyword evidence="5" id="KW-0676">Redox-active center</keyword>
<evidence type="ECO:0000256" key="3">
    <source>
        <dbReference type="ARBA" id="ARBA00023002"/>
    </source>
</evidence>
<dbReference type="PROSITE" id="PS51352">
    <property type="entry name" value="THIOREDOXIN_2"/>
    <property type="match status" value="1"/>
</dbReference>
<proteinExistence type="inferred from homology"/>
<accession>A0A1G2RLB8</accession>
<sequence length="174" mass="19614">MEFTITEQDHIRGNPDAEVTLVEFSDLQCPFCRSFHPTVQQALEEYGDTIRWVYKHFPLDNIHPEARPAAEAAECVWKQKGDEGFWAFADKVFEEQDRIGSTLYREVAESLGMDIAKYDTCVSQRTYEDKVEQDYQQGLRAGVTGTPGSYVNGIPVKGAVPYATLKAAIDQALQ</sequence>
<evidence type="ECO:0000256" key="1">
    <source>
        <dbReference type="ARBA" id="ARBA00005791"/>
    </source>
</evidence>
<organism evidence="7 8">
    <name type="scientific">Candidatus Wildermuthbacteria bacterium RIFCSPLOWO2_01_FULL_48_16</name>
    <dbReference type="NCBI Taxonomy" id="1802461"/>
    <lineage>
        <taxon>Bacteria</taxon>
        <taxon>Candidatus Wildermuthiibacteriota</taxon>
    </lineage>
</organism>
<dbReference type="PANTHER" id="PTHR13887">
    <property type="entry name" value="GLUTATHIONE S-TRANSFERASE KAPPA"/>
    <property type="match status" value="1"/>
</dbReference>
<dbReference type="Gene3D" id="3.40.30.10">
    <property type="entry name" value="Glutaredoxin"/>
    <property type="match status" value="1"/>
</dbReference>
<evidence type="ECO:0000259" key="6">
    <source>
        <dbReference type="PROSITE" id="PS51352"/>
    </source>
</evidence>
<feature type="domain" description="Thioredoxin" evidence="6">
    <location>
        <begin position="1"/>
        <end position="174"/>
    </location>
</feature>
<evidence type="ECO:0000256" key="4">
    <source>
        <dbReference type="ARBA" id="ARBA00023157"/>
    </source>
</evidence>
<dbReference type="EMBL" id="MHUG01000022">
    <property type="protein sequence ID" value="OHA72821.1"/>
    <property type="molecule type" value="Genomic_DNA"/>
</dbReference>
<evidence type="ECO:0000256" key="2">
    <source>
        <dbReference type="ARBA" id="ARBA00022729"/>
    </source>
</evidence>